<evidence type="ECO:0000313" key="2">
    <source>
        <dbReference type="Proteomes" id="UP000006380"/>
    </source>
</evidence>
<dbReference type="OrthoDB" id="5363116at2"/>
<dbReference type="AlphaFoldDB" id="A7GYP4"/>
<gene>
    <name evidence="1" type="ORF">CCV52592_1965</name>
</gene>
<evidence type="ECO:0000313" key="1">
    <source>
        <dbReference type="EMBL" id="EAU00543.1"/>
    </source>
</evidence>
<protein>
    <submittedName>
        <fullName evidence="1">Uncharacterized protein</fullName>
    </submittedName>
</protein>
<dbReference type="HOGENOM" id="CLU_127712_0_0_7"/>
<reference evidence="1" key="1">
    <citation type="submission" date="2016-07" db="EMBL/GenBank/DDBJ databases">
        <title>Comparative genomics of the Campylobacter concisus group.</title>
        <authorList>
            <person name="Miller W.G."/>
            <person name="Yee E."/>
            <person name="Chapman M.H."/>
            <person name="Huynh S."/>
            <person name="Bono J.L."/>
            <person name="On S.L.W."/>
            <person name="StLeger J."/>
            <person name="Foster G."/>
            <person name="Parker C.T."/>
        </authorList>
    </citation>
    <scope>NUCLEOTIDE SEQUENCE</scope>
    <source>
        <strain evidence="1">525.92</strain>
    </source>
</reference>
<sequence length="180" mass="20967">MKKFIILLAFSVQIFAISGADIQGWFNGGEFKKVCSSQTENLLKDSSNEELISLYGMACLRIHEINRLALPISKLVRSKNARENAAYFADILLKKKLLYYALVDDVDISYARLPRSDYILSFIFDKFVKKEYIQDIDIYIFKEPNSDTHYELSVSQEKDIPKLVLKIFKNDELKSQIEYW</sequence>
<dbReference type="KEGG" id="ccv:CCV52592_1965"/>
<organism evidence="1 2">
    <name type="scientific">Campylobacter curvus (strain 525.92)</name>
    <dbReference type="NCBI Taxonomy" id="360105"/>
    <lineage>
        <taxon>Bacteria</taxon>
        <taxon>Pseudomonadati</taxon>
        <taxon>Campylobacterota</taxon>
        <taxon>Epsilonproteobacteria</taxon>
        <taxon>Campylobacterales</taxon>
        <taxon>Campylobacteraceae</taxon>
        <taxon>Campylobacter</taxon>
    </lineage>
</organism>
<dbReference type="STRING" id="360105.CCV52592_1965"/>
<keyword evidence="2" id="KW-1185">Reference proteome</keyword>
<dbReference type="EMBL" id="CP000767">
    <property type="protein sequence ID" value="EAU00543.1"/>
    <property type="molecule type" value="Genomic_DNA"/>
</dbReference>
<dbReference type="RefSeq" id="WP_011992334.1">
    <property type="nucleotide sequence ID" value="NC_009715.2"/>
</dbReference>
<proteinExistence type="predicted"/>
<dbReference type="Proteomes" id="UP000006380">
    <property type="component" value="Chromosome"/>
</dbReference>
<name>A7GYP4_CAMC5</name>
<accession>A7GYP4</accession>